<accession>A0ABW3DM56</accession>
<organism evidence="2 3">
    <name type="scientific">Streptosporangium algeriense</name>
    <dbReference type="NCBI Taxonomy" id="1682748"/>
    <lineage>
        <taxon>Bacteria</taxon>
        <taxon>Bacillati</taxon>
        <taxon>Actinomycetota</taxon>
        <taxon>Actinomycetes</taxon>
        <taxon>Streptosporangiales</taxon>
        <taxon>Streptosporangiaceae</taxon>
        <taxon>Streptosporangium</taxon>
    </lineage>
</organism>
<evidence type="ECO:0000313" key="2">
    <source>
        <dbReference type="EMBL" id="MFD0883688.1"/>
    </source>
</evidence>
<protein>
    <submittedName>
        <fullName evidence="2">Uncharacterized protein</fullName>
    </submittedName>
</protein>
<name>A0ABW3DM56_9ACTN</name>
<dbReference type="Proteomes" id="UP001597024">
    <property type="component" value="Unassembled WGS sequence"/>
</dbReference>
<gene>
    <name evidence="2" type="ORF">ACFQ08_03835</name>
</gene>
<proteinExistence type="predicted"/>
<feature type="region of interest" description="Disordered" evidence="1">
    <location>
        <begin position="1"/>
        <end position="25"/>
    </location>
</feature>
<keyword evidence="3" id="KW-1185">Reference proteome</keyword>
<reference evidence="3" key="1">
    <citation type="journal article" date="2019" name="Int. J. Syst. Evol. Microbiol.">
        <title>The Global Catalogue of Microorganisms (GCM) 10K type strain sequencing project: providing services to taxonomists for standard genome sequencing and annotation.</title>
        <authorList>
            <consortium name="The Broad Institute Genomics Platform"/>
            <consortium name="The Broad Institute Genome Sequencing Center for Infectious Disease"/>
            <person name="Wu L."/>
            <person name="Ma J."/>
        </authorList>
    </citation>
    <scope>NUCLEOTIDE SEQUENCE [LARGE SCALE GENOMIC DNA]</scope>
    <source>
        <strain evidence="3">CCUG 62974</strain>
    </source>
</reference>
<sequence length="40" mass="4432">MVAPPQAAQCKGRGGTVPSKTRGLSYRVWPQSNALRIRHR</sequence>
<evidence type="ECO:0000313" key="3">
    <source>
        <dbReference type="Proteomes" id="UP001597024"/>
    </source>
</evidence>
<dbReference type="EMBL" id="JBHTHX010000062">
    <property type="protein sequence ID" value="MFD0883688.1"/>
    <property type="molecule type" value="Genomic_DNA"/>
</dbReference>
<evidence type="ECO:0000256" key="1">
    <source>
        <dbReference type="SAM" id="MobiDB-lite"/>
    </source>
</evidence>
<comment type="caution">
    <text evidence="2">The sequence shown here is derived from an EMBL/GenBank/DDBJ whole genome shotgun (WGS) entry which is preliminary data.</text>
</comment>